<dbReference type="Proteomes" id="UP000002384">
    <property type="component" value="Chromosome"/>
</dbReference>
<keyword evidence="2" id="KW-0540">Nuclease</keyword>
<proteinExistence type="predicted"/>
<dbReference type="SUPFAM" id="SSF51120">
    <property type="entry name" value="beta-Roll"/>
    <property type="match status" value="1"/>
</dbReference>
<dbReference type="RefSeq" id="WP_012597815.1">
    <property type="nucleotide sequence ID" value="NC_011729.1"/>
</dbReference>
<dbReference type="EMBL" id="CP001291">
    <property type="protein sequence ID" value="ACK68865.1"/>
    <property type="molecule type" value="Genomic_DNA"/>
</dbReference>
<dbReference type="CDD" id="cd04486">
    <property type="entry name" value="YhcR_OBF_like"/>
    <property type="match status" value="1"/>
</dbReference>
<dbReference type="SUPFAM" id="SSF56219">
    <property type="entry name" value="DNase I-like"/>
    <property type="match status" value="1"/>
</dbReference>
<evidence type="ECO:0000259" key="1">
    <source>
        <dbReference type="Pfam" id="PF19580"/>
    </source>
</evidence>
<sequence>MVLTTFINEIHYDNDGTDIGEFIEIAGLSGTNLTGWRIILYNGANGLVYDTTNLSGSIPNQNNGLGTVVVNYATNGIQNGSPDGIALVDNNNNVLQFLSYEGSFTAIDGVAAGLTSTNIGVQESSSTPIGFSLQLTGDGTVYSDFTWTGPIANTSGAINTGQSFGGVVNPATPVINEFVFDHTGSDIFEYVEIFGNANTDYSNFSLLQIEGDSNSPGTIDSVYTLGTTNSNGFWTTGFLSNVFENGTVTLLLVENFTGNIGFDLDTNNDGTLDLTPWGNLVDSVAVSDGGTGDLIYTNVVLTPGFDGVSFKVGGASRIPNGQDTDTVNDWTRNDFDGEGIAGLPGSPQEGEALNTPGATNELVEITPPPPEIIPIYQIQGAGHTSSFVGQSVTTQGIVTAMASNGFYLQSPTDDGNIATSEGIFVFAGSNFSPSFAVGDSLQVQGTVSEFLPGNNSQNLSITQLVNPTITPLANSLGQISPTIIGNGGRIPPTSIIEDDNFTSFDPLNDGIDFYESLEGMLVQVNDTLVVAPTNNFGEIWLVGDNGTNATGINNREGITISEDDFNPERIQIDDGLFAGGSPTVNVGDSLGNVTGVVSYNFGNYEVLPTVAPTVQGGTLVKETTILTPTTDQLTVASYNVENLDPNDNDGDTDIADGRFTAIAEQIVNNLKTPDIIALQEVQDNDGSVNSNIVDASLTYQTLIDAIVDAGGPRYEFADIPPIDDQSGGQPGANIRVGYLYNPNRVDLIEESLTRIEDPNLADGNAFENSRNPLAATFVFNEQEVTLVNNHFASKGGSSPLFGSVQPPINGSVDQRIEQAQVVNNFVSNILGSNPDANAIVLGDLNEFQFFSPLEILQQTLNNLTFSLPENERYSYIFEGNSQQLDHILVSDNLLNSAEFDIVHINSQFADQTSDHDPLLARFNLAPIFNEITGTFRRDILNGTDGNDRILGLGGADRIAAGKGNDMIIGGNGVDVLSGGEGNNIFVYETLGDGFDFIVDFNPSKDRIDFSQILANPNYGSSTPFEDYIFLSSSGGNTMVEIDPNGDIVSSSQKLMVVLQGVNLGNLSPNNFIL</sequence>
<keyword evidence="2" id="KW-0378">Hydrolase</keyword>
<keyword evidence="2" id="KW-0269">Exonuclease</keyword>
<dbReference type="PROSITE" id="PS00330">
    <property type="entry name" value="HEMOLYSIN_CALCIUM"/>
    <property type="match status" value="1"/>
</dbReference>
<evidence type="ECO:0000313" key="2">
    <source>
        <dbReference type="EMBL" id="ACK68865.1"/>
    </source>
</evidence>
<dbReference type="eggNOG" id="COG2374">
    <property type="taxonomic scope" value="Bacteria"/>
</dbReference>
<reference evidence="3" key="1">
    <citation type="journal article" date="2011" name="MBio">
        <title>Novel metabolic attributes of the genus Cyanothece, comprising a group of unicellular nitrogen-fixing Cyanobacteria.</title>
        <authorList>
            <person name="Bandyopadhyay A."/>
            <person name="Elvitigala T."/>
            <person name="Welsh E."/>
            <person name="Stockel J."/>
            <person name="Liberton M."/>
            <person name="Min H."/>
            <person name="Sherman L.A."/>
            <person name="Pakrasi H.B."/>
        </authorList>
    </citation>
    <scope>NUCLEOTIDE SEQUENCE [LARGE SCALE GENOMIC DNA]</scope>
    <source>
        <strain evidence="3">PCC 7424</strain>
    </source>
</reference>
<dbReference type="InterPro" id="IPR018511">
    <property type="entry name" value="Hemolysin-typ_Ca-bd_CS"/>
</dbReference>
<dbReference type="PANTHER" id="PTHR42834:SF1">
    <property type="entry name" value="ENDONUCLEASE_EXONUCLEASE_PHOSPHATASE FAMILY PROTEIN (AFU_ORTHOLOGUE AFUA_3G09210)"/>
    <property type="match status" value="1"/>
</dbReference>
<dbReference type="HOGENOM" id="CLU_003608_1_0_3"/>
<name>B7KC42_GLOC7</name>
<dbReference type="InterPro" id="IPR005135">
    <property type="entry name" value="Endo/exonuclease/phosphatase"/>
</dbReference>
<gene>
    <name evidence="2" type="ordered locus">PCC7424_0398</name>
</gene>
<dbReference type="Gene3D" id="3.60.10.10">
    <property type="entry name" value="Endonuclease/exonuclease/phosphatase"/>
    <property type="match status" value="1"/>
</dbReference>
<dbReference type="Gene3D" id="2.150.10.10">
    <property type="entry name" value="Serralysin-like metalloprotease, C-terminal"/>
    <property type="match status" value="1"/>
</dbReference>
<dbReference type="eggNOG" id="COG3204">
    <property type="taxonomic scope" value="Bacteria"/>
</dbReference>
<dbReference type="eggNOG" id="COG2931">
    <property type="taxonomic scope" value="Bacteria"/>
</dbReference>
<organism evidence="2 3">
    <name type="scientific">Gloeothece citriformis (strain PCC 7424)</name>
    <name type="common">Cyanothece sp. (strain PCC 7424)</name>
    <dbReference type="NCBI Taxonomy" id="65393"/>
    <lineage>
        <taxon>Bacteria</taxon>
        <taxon>Bacillati</taxon>
        <taxon>Cyanobacteriota</taxon>
        <taxon>Cyanophyceae</taxon>
        <taxon>Oscillatoriophycideae</taxon>
        <taxon>Chroococcales</taxon>
        <taxon>Aphanothecaceae</taxon>
        <taxon>Gloeothece</taxon>
        <taxon>Gloeothece citriformis</taxon>
    </lineage>
</organism>
<dbReference type="STRING" id="65393.PCC7424_0398"/>
<dbReference type="InterPro" id="IPR011049">
    <property type="entry name" value="Serralysin-like_metalloprot_C"/>
</dbReference>
<dbReference type="PANTHER" id="PTHR42834">
    <property type="entry name" value="ENDONUCLEASE/EXONUCLEASE/PHOSPHATASE FAMILY PROTEIN (AFU_ORTHOLOGUE AFUA_3G09210)"/>
    <property type="match status" value="1"/>
</dbReference>
<protein>
    <submittedName>
        <fullName evidence="2">Endonuclease/exonuclease/phosphatase</fullName>
    </submittedName>
</protein>
<dbReference type="OrthoDB" id="9768561at2"/>
<dbReference type="KEGG" id="cyc:PCC7424_0398"/>
<dbReference type="AlphaFoldDB" id="B7KC42"/>
<dbReference type="GO" id="GO:0005509">
    <property type="term" value="F:calcium ion binding"/>
    <property type="evidence" value="ECO:0007669"/>
    <property type="project" value="InterPro"/>
</dbReference>
<dbReference type="Pfam" id="PF00353">
    <property type="entry name" value="HemolysinCabind"/>
    <property type="match status" value="1"/>
</dbReference>
<dbReference type="InterPro" id="IPR001343">
    <property type="entry name" value="Hemolysn_Ca-bd"/>
</dbReference>
<dbReference type="Pfam" id="PF19580">
    <property type="entry name" value="Exo_endo_phos_3"/>
    <property type="match status" value="1"/>
</dbReference>
<dbReference type="GO" id="GO:0004519">
    <property type="term" value="F:endonuclease activity"/>
    <property type="evidence" value="ECO:0007669"/>
    <property type="project" value="UniProtKB-KW"/>
</dbReference>
<keyword evidence="3" id="KW-1185">Reference proteome</keyword>
<evidence type="ECO:0000313" key="3">
    <source>
        <dbReference type="Proteomes" id="UP000002384"/>
    </source>
</evidence>
<accession>B7KC42</accession>
<dbReference type="GO" id="GO:0004527">
    <property type="term" value="F:exonuclease activity"/>
    <property type="evidence" value="ECO:0007669"/>
    <property type="project" value="UniProtKB-KW"/>
</dbReference>
<dbReference type="PRINTS" id="PR00313">
    <property type="entry name" value="CABNDNGRPT"/>
</dbReference>
<keyword evidence="2" id="KW-0255">Endonuclease</keyword>
<feature type="domain" description="Endonuclease/exonuclease/phosphatase" evidence="1">
    <location>
        <begin position="634"/>
        <end position="899"/>
    </location>
</feature>
<dbReference type="CDD" id="cd10283">
    <property type="entry name" value="MnuA_DNase1-like"/>
    <property type="match status" value="1"/>
</dbReference>
<dbReference type="InterPro" id="IPR036691">
    <property type="entry name" value="Endo/exonu/phosph_ase_sf"/>
</dbReference>